<dbReference type="Proteomes" id="UP000266301">
    <property type="component" value="Chromosome"/>
</dbReference>
<reference evidence="2 3" key="1">
    <citation type="journal article" date="2019" name="Int. J. Syst. Evol. Microbiol.">
        <title>Clostridium fermenticellae sp. nov., isolated from the mud in a fermentation cellar for the production of the Chinese liquor, baijiu.</title>
        <authorList>
            <person name="Xu P.X."/>
            <person name="Chai L.J."/>
            <person name="Qiu T."/>
            <person name="Zhang X.J."/>
            <person name="Lu Z.M."/>
            <person name="Xiao C."/>
            <person name="Wang S.T."/>
            <person name="Shen C.H."/>
            <person name="Shi J.S."/>
            <person name="Xu Z.H."/>
        </authorList>
    </citation>
    <scope>NUCLEOTIDE SEQUENCE [LARGE SCALE GENOMIC DNA]</scope>
    <source>
        <strain evidence="2 3">JN500901</strain>
    </source>
</reference>
<keyword evidence="2" id="KW-0269">Exonuclease</keyword>
<proteinExistence type="predicted"/>
<dbReference type="KEGG" id="cfer:D4Z93_09920"/>
<accession>A0A386H5K4</accession>
<dbReference type="RefSeq" id="WP_119973162.1">
    <property type="nucleotide sequence ID" value="NZ_CP032416.1"/>
</dbReference>
<dbReference type="Gene3D" id="3.60.10.10">
    <property type="entry name" value="Endonuclease/exonuclease/phosphatase"/>
    <property type="match status" value="1"/>
</dbReference>
<dbReference type="InterPro" id="IPR036691">
    <property type="entry name" value="Endo/exonu/phosph_ase_sf"/>
</dbReference>
<keyword evidence="2" id="KW-0378">Hydrolase</keyword>
<dbReference type="Pfam" id="PF03372">
    <property type="entry name" value="Exo_endo_phos"/>
    <property type="match status" value="1"/>
</dbReference>
<dbReference type="AlphaFoldDB" id="A0A386H5K4"/>
<dbReference type="SUPFAM" id="SSF56219">
    <property type="entry name" value="DNase I-like"/>
    <property type="match status" value="1"/>
</dbReference>
<dbReference type="GO" id="GO:0004527">
    <property type="term" value="F:exonuclease activity"/>
    <property type="evidence" value="ECO:0007669"/>
    <property type="project" value="UniProtKB-KW"/>
</dbReference>
<sequence length="250" mass="28978">MKIIEWNINQRSNWNAQGSIPVWVGDEINELKPEVAIITEFSKTLNWLDDFAYKLFEYNIFTSTNPEGNEVLIAIRKEIRIIAIKELPIQQLSANFLQIDIEYKGMLLTIIGIRIRIDNKKAQLNQLSTYLGSLDAENVVVLGDLNVWYTWASKDKNWSLPQNYKIDGPKFKMNYNDWTSLTKWSFVFEDDTKGPIDFVITKGVTIDKIDYLWDFLSNEEYKGCKDEDKYKGDDSGNPDHAILIAEITCE</sequence>
<protein>
    <submittedName>
        <fullName evidence="2">Endonuclease/exonuclease/phosphatase family protein</fullName>
    </submittedName>
</protein>
<dbReference type="InterPro" id="IPR005135">
    <property type="entry name" value="Endo/exonuclease/phosphatase"/>
</dbReference>
<evidence type="ECO:0000313" key="2">
    <source>
        <dbReference type="EMBL" id="AYD40823.1"/>
    </source>
</evidence>
<keyword evidence="2" id="KW-0255">Endonuclease</keyword>
<feature type="domain" description="Endonuclease/exonuclease/phosphatase" evidence="1">
    <location>
        <begin position="14"/>
        <end position="213"/>
    </location>
</feature>
<keyword evidence="3" id="KW-1185">Reference proteome</keyword>
<keyword evidence="2" id="KW-0540">Nuclease</keyword>
<evidence type="ECO:0000259" key="1">
    <source>
        <dbReference type="Pfam" id="PF03372"/>
    </source>
</evidence>
<name>A0A386H5K4_9CLOT</name>
<evidence type="ECO:0000313" key="3">
    <source>
        <dbReference type="Proteomes" id="UP000266301"/>
    </source>
</evidence>
<organism evidence="2 3">
    <name type="scientific">Clostridium fermenticellae</name>
    <dbReference type="NCBI Taxonomy" id="2068654"/>
    <lineage>
        <taxon>Bacteria</taxon>
        <taxon>Bacillati</taxon>
        <taxon>Bacillota</taxon>
        <taxon>Clostridia</taxon>
        <taxon>Eubacteriales</taxon>
        <taxon>Clostridiaceae</taxon>
        <taxon>Clostridium</taxon>
    </lineage>
</organism>
<dbReference type="OrthoDB" id="2087662at2"/>
<dbReference type="GO" id="GO:0004519">
    <property type="term" value="F:endonuclease activity"/>
    <property type="evidence" value="ECO:0007669"/>
    <property type="project" value="UniProtKB-KW"/>
</dbReference>
<dbReference type="EMBL" id="CP032416">
    <property type="protein sequence ID" value="AYD40823.1"/>
    <property type="molecule type" value="Genomic_DNA"/>
</dbReference>
<gene>
    <name evidence="2" type="ORF">D4Z93_09920</name>
</gene>